<keyword evidence="2" id="KW-1185">Reference proteome</keyword>
<name>A0A317SZQ3_9PEZI</name>
<protein>
    <submittedName>
        <fullName evidence="1">Uncharacterized protein</fullName>
    </submittedName>
</protein>
<sequence length="221" mass="23975">MQVLFTHKSVQDSGVIGENVLDIKFSNDLSTSLTLSIRPFTANCDVKIPASTPPALSAPPSPPLPPSLLASVTEVKVEEAPESVALSPPALATSIATQTSLPTPLVTLTSPPASLLDTYRVHQLDRIFTADRFYKYLLSAPSTSSYITADAEFLSVLHGITGAEDCSADLVVDAYGGMDELRRAMMVEVIKVVEEGLERDENERLDEWVKIEVPKILDEFM</sequence>
<gene>
    <name evidence="1" type="ORF">C7212DRAFT_355889</name>
</gene>
<accession>A0A317SZQ3</accession>
<dbReference type="EMBL" id="PYWC01000005">
    <property type="protein sequence ID" value="PWW79915.1"/>
    <property type="molecule type" value="Genomic_DNA"/>
</dbReference>
<dbReference type="Proteomes" id="UP000246991">
    <property type="component" value="Unassembled WGS sequence"/>
</dbReference>
<reference evidence="1 2" key="1">
    <citation type="submission" date="2018-03" db="EMBL/GenBank/DDBJ databases">
        <title>Genomes of Pezizomycetes fungi and the evolution of truffles.</title>
        <authorList>
            <person name="Murat C."/>
            <person name="Payen T."/>
            <person name="Noel B."/>
            <person name="Kuo A."/>
            <person name="Martin F.M."/>
        </authorList>
    </citation>
    <scope>NUCLEOTIDE SEQUENCE [LARGE SCALE GENOMIC DNA]</scope>
    <source>
        <strain evidence="1">091103-1</strain>
    </source>
</reference>
<evidence type="ECO:0000313" key="1">
    <source>
        <dbReference type="EMBL" id="PWW79915.1"/>
    </source>
</evidence>
<dbReference type="AlphaFoldDB" id="A0A317SZQ3"/>
<dbReference type="OrthoDB" id="5399295at2759"/>
<evidence type="ECO:0000313" key="2">
    <source>
        <dbReference type="Proteomes" id="UP000246991"/>
    </source>
</evidence>
<proteinExistence type="predicted"/>
<comment type="caution">
    <text evidence="1">The sequence shown here is derived from an EMBL/GenBank/DDBJ whole genome shotgun (WGS) entry which is preliminary data.</text>
</comment>
<organism evidence="1 2">
    <name type="scientific">Tuber magnatum</name>
    <name type="common">white Piedmont truffle</name>
    <dbReference type="NCBI Taxonomy" id="42249"/>
    <lineage>
        <taxon>Eukaryota</taxon>
        <taxon>Fungi</taxon>
        <taxon>Dikarya</taxon>
        <taxon>Ascomycota</taxon>
        <taxon>Pezizomycotina</taxon>
        <taxon>Pezizomycetes</taxon>
        <taxon>Pezizales</taxon>
        <taxon>Tuberaceae</taxon>
        <taxon>Tuber</taxon>
    </lineage>
</organism>